<feature type="transmembrane region" description="Helical" evidence="3">
    <location>
        <begin position="141"/>
        <end position="164"/>
    </location>
</feature>
<comment type="similarity">
    <text evidence="2">Belongs to the major facilitator superfamily. Monocarboxylate porter (TC 2.A.1.13) family.</text>
</comment>
<feature type="transmembrane region" description="Helical" evidence="3">
    <location>
        <begin position="248"/>
        <end position="267"/>
    </location>
</feature>
<dbReference type="GO" id="GO:0016020">
    <property type="term" value="C:membrane"/>
    <property type="evidence" value="ECO:0007669"/>
    <property type="project" value="UniProtKB-SubCell"/>
</dbReference>
<dbReference type="Pfam" id="PF07690">
    <property type="entry name" value="MFS_1"/>
    <property type="match status" value="1"/>
</dbReference>
<protein>
    <submittedName>
        <fullName evidence="5">MFS general substrate transporter</fullName>
    </submittedName>
</protein>
<dbReference type="Gene3D" id="1.20.1250.20">
    <property type="entry name" value="MFS general substrate transporter like domains"/>
    <property type="match status" value="2"/>
</dbReference>
<dbReference type="SUPFAM" id="SSF103473">
    <property type="entry name" value="MFS general substrate transporter"/>
    <property type="match status" value="1"/>
</dbReference>
<dbReference type="AlphaFoldDB" id="A0A2J6QSJ3"/>
<evidence type="ECO:0000313" key="5">
    <source>
        <dbReference type="EMBL" id="PMD29235.1"/>
    </source>
</evidence>
<dbReference type="PANTHER" id="PTHR11360:SF284">
    <property type="entry name" value="EG:103B4.3 PROTEIN-RELATED"/>
    <property type="match status" value="1"/>
</dbReference>
<dbReference type="InterPro" id="IPR020846">
    <property type="entry name" value="MFS_dom"/>
</dbReference>
<sequence>MASPNLKDDGIGATEHVEALEIEFSHLDGSRTHDAVVATFPEGGFKAWMAVLGGFLCFFITGWYEQEYSFGVFLSYYSTNFLSRSTLSQIGWIGSTAGFTHTTIGLIVGKLYDNGWVRYLILAGSVLHVFCFYMLSLCTTYWQVFLVQGVGFGIATGLIYQPALAIASQYFERRRAFAMGIVMSGGAVGGIIFPILLNNLIELMGFKKAVLIAASVMLVCLIVANLVMRPRIHQQGNHLINYRTFFDLPYITAILGCFFVYMGITFPTQYITIYALTHGSISSSLEFYLLSITFAASAVGTPIWAWVADHAGAFNVIIVSVIISSGLLVSILGATNDASSLVISILFGFMSSGFNAVLGPVVASLSNSVLELGHRMGVAFFLMGIATLISLPSQGSLAGKQGHYVWWRPIFFVTFMVALGAVCLILSRALLLKRQTVHKKFFGIVIV</sequence>
<dbReference type="OrthoDB" id="6509908at2759"/>
<dbReference type="EMBL" id="KZ613976">
    <property type="protein sequence ID" value="PMD29235.1"/>
    <property type="molecule type" value="Genomic_DNA"/>
</dbReference>
<feature type="transmembrane region" description="Helical" evidence="3">
    <location>
        <begin position="116"/>
        <end position="135"/>
    </location>
</feature>
<proteinExistence type="inferred from homology"/>
<organism evidence="5 6">
    <name type="scientific">Hyaloscypha variabilis (strain UAMH 11265 / GT02V1 / F)</name>
    <name type="common">Meliniomyces variabilis</name>
    <dbReference type="NCBI Taxonomy" id="1149755"/>
    <lineage>
        <taxon>Eukaryota</taxon>
        <taxon>Fungi</taxon>
        <taxon>Dikarya</taxon>
        <taxon>Ascomycota</taxon>
        <taxon>Pezizomycotina</taxon>
        <taxon>Leotiomycetes</taxon>
        <taxon>Helotiales</taxon>
        <taxon>Hyaloscyphaceae</taxon>
        <taxon>Hyaloscypha</taxon>
        <taxon>Hyaloscypha variabilis</taxon>
    </lineage>
</organism>
<dbReference type="GO" id="GO:0022857">
    <property type="term" value="F:transmembrane transporter activity"/>
    <property type="evidence" value="ECO:0007669"/>
    <property type="project" value="InterPro"/>
</dbReference>
<reference evidence="5 6" key="1">
    <citation type="submission" date="2016-04" db="EMBL/GenBank/DDBJ databases">
        <title>A degradative enzymes factory behind the ericoid mycorrhizal symbiosis.</title>
        <authorList>
            <consortium name="DOE Joint Genome Institute"/>
            <person name="Martino E."/>
            <person name="Morin E."/>
            <person name="Grelet G."/>
            <person name="Kuo A."/>
            <person name="Kohler A."/>
            <person name="Daghino S."/>
            <person name="Barry K."/>
            <person name="Choi C."/>
            <person name="Cichocki N."/>
            <person name="Clum A."/>
            <person name="Copeland A."/>
            <person name="Hainaut M."/>
            <person name="Haridas S."/>
            <person name="Labutti K."/>
            <person name="Lindquist E."/>
            <person name="Lipzen A."/>
            <person name="Khouja H.-R."/>
            <person name="Murat C."/>
            <person name="Ohm R."/>
            <person name="Olson A."/>
            <person name="Spatafora J."/>
            <person name="Veneault-Fourrey C."/>
            <person name="Henrissat B."/>
            <person name="Grigoriev I."/>
            <person name="Martin F."/>
            <person name="Perotto S."/>
        </authorList>
    </citation>
    <scope>NUCLEOTIDE SEQUENCE [LARGE SCALE GENOMIC DNA]</scope>
    <source>
        <strain evidence="5 6">F</strain>
    </source>
</reference>
<dbReference type="InterPro" id="IPR050327">
    <property type="entry name" value="Proton-linked_MCT"/>
</dbReference>
<name>A0A2J6QSJ3_HYAVF</name>
<gene>
    <name evidence="5" type="ORF">L207DRAFT_445791</name>
</gene>
<evidence type="ECO:0000313" key="6">
    <source>
        <dbReference type="Proteomes" id="UP000235786"/>
    </source>
</evidence>
<dbReference type="InterPro" id="IPR036259">
    <property type="entry name" value="MFS_trans_sf"/>
</dbReference>
<feature type="transmembrane region" description="Helical" evidence="3">
    <location>
        <begin position="287"/>
        <end position="307"/>
    </location>
</feature>
<feature type="transmembrane region" description="Helical" evidence="3">
    <location>
        <begin position="209"/>
        <end position="227"/>
    </location>
</feature>
<feature type="transmembrane region" description="Helical" evidence="3">
    <location>
        <begin position="90"/>
        <end position="109"/>
    </location>
</feature>
<accession>A0A2J6QSJ3</accession>
<comment type="subcellular location">
    <subcellularLocation>
        <location evidence="1">Membrane</location>
        <topology evidence="1">Multi-pass membrane protein</topology>
    </subcellularLocation>
</comment>
<feature type="transmembrane region" description="Helical" evidence="3">
    <location>
        <begin position="176"/>
        <end position="197"/>
    </location>
</feature>
<evidence type="ECO:0000256" key="2">
    <source>
        <dbReference type="ARBA" id="ARBA00006727"/>
    </source>
</evidence>
<keyword evidence="3" id="KW-0472">Membrane</keyword>
<evidence type="ECO:0000259" key="4">
    <source>
        <dbReference type="PROSITE" id="PS50850"/>
    </source>
</evidence>
<dbReference type="PROSITE" id="PS50850">
    <property type="entry name" value="MFS"/>
    <property type="match status" value="1"/>
</dbReference>
<feature type="domain" description="Major facilitator superfamily (MFS) profile" evidence="4">
    <location>
        <begin position="46"/>
        <end position="437"/>
    </location>
</feature>
<dbReference type="InterPro" id="IPR011701">
    <property type="entry name" value="MFS"/>
</dbReference>
<dbReference type="Proteomes" id="UP000235786">
    <property type="component" value="Unassembled WGS sequence"/>
</dbReference>
<feature type="transmembrane region" description="Helical" evidence="3">
    <location>
        <begin position="341"/>
        <end position="365"/>
    </location>
</feature>
<keyword evidence="3" id="KW-0812">Transmembrane</keyword>
<evidence type="ECO:0000256" key="1">
    <source>
        <dbReference type="ARBA" id="ARBA00004141"/>
    </source>
</evidence>
<feature type="transmembrane region" description="Helical" evidence="3">
    <location>
        <begin position="47"/>
        <end position="64"/>
    </location>
</feature>
<feature type="transmembrane region" description="Helical" evidence="3">
    <location>
        <begin position="314"/>
        <end position="335"/>
    </location>
</feature>
<keyword evidence="3" id="KW-1133">Transmembrane helix</keyword>
<evidence type="ECO:0000256" key="3">
    <source>
        <dbReference type="SAM" id="Phobius"/>
    </source>
</evidence>
<feature type="transmembrane region" description="Helical" evidence="3">
    <location>
        <begin position="410"/>
        <end position="431"/>
    </location>
</feature>
<feature type="transmembrane region" description="Helical" evidence="3">
    <location>
        <begin position="377"/>
        <end position="398"/>
    </location>
</feature>
<keyword evidence="6" id="KW-1185">Reference proteome</keyword>
<dbReference type="PANTHER" id="PTHR11360">
    <property type="entry name" value="MONOCARBOXYLATE TRANSPORTER"/>
    <property type="match status" value="1"/>
</dbReference>